<dbReference type="SUPFAM" id="SSF53927">
    <property type="entry name" value="Cytidine deaminase-like"/>
    <property type="match status" value="1"/>
</dbReference>
<keyword evidence="6 12" id="KW-0378">Hydrolase</keyword>
<dbReference type="KEGG" id="bmor:692798"/>
<evidence type="ECO:0000256" key="2">
    <source>
        <dbReference type="ARBA" id="ARBA00003949"/>
    </source>
</evidence>
<evidence type="ECO:0000256" key="5">
    <source>
        <dbReference type="ARBA" id="ARBA00022723"/>
    </source>
</evidence>
<dbReference type="OrthoDB" id="414540at2759"/>
<evidence type="ECO:0000313" key="14">
    <source>
        <dbReference type="EMBL" id="ABD36096.1"/>
    </source>
</evidence>
<name>Q2F6C1_BOMMO</name>
<feature type="binding site" evidence="11">
    <location>
        <position position="137"/>
    </location>
    <ligand>
        <name>Zn(2+)</name>
        <dbReference type="ChEBI" id="CHEBI:29105"/>
        <note>catalytic</note>
    </ligand>
</feature>
<evidence type="ECO:0000313" key="15">
    <source>
        <dbReference type="EnsemblMetazoa" id="NP_001040110.1"/>
    </source>
</evidence>
<evidence type="ECO:0000256" key="8">
    <source>
        <dbReference type="ARBA" id="ARBA00032005"/>
    </source>
</evidence>
<dbReference type="InterPro" id="IPR006262">
    <property type="entry name" value="Cyt_deam_tetra"/>
</dbReference>
<evidence type="ECO:0000256" key="7">
    <source>
        <dbReference type="ARBA" id="ARBA00022833"/>
    </source>
</evidence>
<dbReference type="GO" id="GO:0004126">
    <property type="term" value="F:cytidine deaminase activity"/>
    <property type="evidence" value="ECO:0007669"/>
    <property type="project" value="UniProtKB-UniRule"/>
</dbReference>
<dbReference type="InterPro" id="IPR016193">
    <property type="entry name" value="Cytidine_deaminase-like"/>
</dbReference>
<dbReference type="PROSITE" id="PS51747">
    <property type="entry name" value="CYT_DCMP_DEAMINASES_2"/>
    <property type="match status" value="1"/>
</dbReference>
<evidence type="ECO:0000256" key="6">
    <source>
        <dbReference type="ARBA" id="ARBA00022801"/>
    </source>
</evidence>
<dbReference type="PANTHER" id="PTHR11644:SF2">
    <property type="entry name" value="CYTIDINE DEAMINASE"/>
    <property type="match status" value="1"/>
</dbReference>
<dbReference type="PROSITE" id="PS00903">
    <property type="entry name" value="CYT_DCMP_DEAMINASES_1"/>
    <property type="match status" value="1"/>
</dbReference>
<evidence type="ECO:0000256" key="1">
    <source>
        <dbReference type="ARBA" id="ARBA00001947"/>
    </source>
</evidence>
<dbReference type="GO" id="GO:0042802">
    <property type="term" value="F:identical protein binding"/>
    <property type="evidence" value="ECO:0007669"/>
    <property type="project" value="UniProtKB-ARBA"/>
</dbReference>
<accession>Q2F6C1</accession>
<dbReference type="PANTHER" id="PTHR11644">
    <property type="entry name" value="CYTIDINE DEAMINASE"/>
    <property type="match status" value="1"/>
</dbReference>
<reference evidence="16" key="2">
    <citation type="journal article" date="2008" name="Insect Biochem. Mol. Biol.">
        <title>The genome of a lepidopteran model insect, the silkworm Bombyx mori.</title>
        <authorList>
            <consortium name="International Silkworm Genome Consortium"/>
        </authorList>
    </citation>
    <scope>NUCLEOTIDE SEQUENCE [LARGE SCALE GENOMIC DNA]</scope>
    <source>
        <strain evidence="16">p50T</strain>
    </source>
</reference>
<dbReference type="GO" id="GO:0055086">
    <property type="term" value="P:nucleobase-containing small molecule metabolic process"/>
    <property type="evidence" value="ECO:0007669"/>
    <property type="project" value="UniProtKB-ARBA"/>
</dbReference>
<comment type="function">
    <text evidence="2 12">This enzyme scavenges exogenous and endogenous cytidine and 2'-deoxycytidine for UMP synthesis.</text>
</comment>
<dbReference type="InterPro" id="IPR002125">
    <property type="entry name" value="CMP_dCMP_dom"/>
</dbReference>
<dbReference type="EMBL" id="DQ311151">
    <property type="protein sequence ID" value="ABD36096.1"/>
    <property type="molecule type" value="mRNA"/>
</dbReference>
<dbReference type="GO" id="GO:0008270">
    <property type="term" value="F:zinc ion binding"/>
    <property type="evidence" value="ECO:0007669"/>
    <property type="project" value="UniProtKB-UniRule"/>
</dbReference>
<evidence type="ECO:0000256" key="10">
    <source>
        <dbReference type="PIRSR" id="PIRSR606262-1"/>
    </source>
</evidence>
<reference evidence="14" key="1">
    <citation type="submission" date="2005-11" db="EMBL/GenBank/DDBJ databases">
        <title>Blast silkworm EST database for functional genes.</title>
        <authorList>
            <person name="Niu B.L."/>
            <person name="Meng Z.Q."/>
            <person name="Weng H.B."/>
            <person name="Shen W.F."/>
            <person name="He L.H."/>
            <person name="Zheng K.F."/>
            <person name="Ye S.T."/>
            <person name="Lin T.B."/>
            <person name="Chen J.E."/>
        </authorList>
    </citation>
    <scope>NUCLEOTIDE SEQUENCE</scope>
</reference>
<feature type="binding site" evidence="11">
    <location>
        <position position="101"/>
    </location>
    <ligand>
        <name>Zn(2+)</name>
        <dbReference type="ChEBI" id="CHEBI:29105"/>
        <note>catalytic</note>
    </ligand>
</feature>
<evidence type="ECO:0000256" key="11">
    <source>
        <dbReference type="PIRSR" id="PIRSR606262-3"/>
    </source>
</evidence>
<organism evidence="14">
    <name type="scientific">Bombyx mori</name>
    <name type="common">Silk moth</name>
    <dbReference type="NCBI Taxonomy" id="7091"/>
    <lineage>
        <taxon>Eukaryota</taxon>
        <taxon>Metazoa</taxon>
        <taxon>Ecdysozoa</taxon>
        <taxon>Arthropoda</taxon>
        <taxon>Hexapoda</taxon>
        <taxon>Insecta</taxon>
        <taxon>Pterygota</taxon>
        <taxon>Neoptera</taxon>
        <taxon>Endopterygota</taxon>
        <taxon>Lepidoptera</taxon>
        <taxon>Glossata</taxon>
        <taxon>Ditrysia</taxon>
        <taxon>Bombycoidea</taxon>
        <taxon>Bombycidae</taxon>
        <taxon>Bombycinae</taxon>
        <taxon>Bombyx</taxon>
    </lineage>
</organism>
<dbReference type="Gene3D" id="3.40.140.10">
    <property type="entry name" value="Cytidine Deaminase, domain 2"/>
    <property type="match status" value="1"/>
</dbReference>
<comment type="catalytic activity">
    <reaction evidence="9 12">
        <text>cytidine + H2O + H(+) = uridine + NH4(+)</text>
        <dbReference type="Rhea" id="RHEA:16069"/>
        <dbReference type="ChEBI" id="CHEBI:15377"/>
        <dbReference type="ChEBI" id="CHEBI:15378"/>
        <dbReference type="ChEBI" id="CHEBI:16704"/>
        <dbReference type="ChEBI" id="CHEBI:17562"/>
        <dbReference type="ChEBI" id="CHEBI:28938"/>
        <dbReference type="EC" id="3.5.4.5"/>
    </reaction>
</comment>
<dbReference type="NCBIfam" id="NF004064">
    <property type="entry name" value="PRK05578.1"/>
    <property type="match status" value="1"/>
</dbReference>
<keyword evidence="5 11" id="KW-0479">Metal-binding</keyword>
<evidence type="ECO:0000256" key="4">
    <source>
        <dbReference type="ARBA" id="ARBA00012783"/>
    </source>
</evidence>
<evidence type="ECO:0000259" key="13">
    <source>
        <dbReference type="PROSITE" id="PS51747"/>
    </source>
</evidence>
<proteinExistence type="evidence at transcript level"/>
<reference evidence="15" key="3">
    <citation type="submission" date="2022-06" db="UniProtKB">
        <authorList>
            <consortium name="EnsemblMetazoa"/>
        </authorList>
    </citation>
    <scope>IDENTIFICATION</scope>
    <source>
        <strain evidence="15">p50T (Dazao)</strain>
    </source>
</reference>
<comment type="similarity">
    <text evidence="3 12">Belongs to the cytidine and deoxycytidylate deaminase family.</text>
</comment>
<dbReference type="GO" id="GO:0072527">
    <property type="term" value="P:pyrimidine-containing compound metabolic process"/>
    <property type="evidence" value="ECO:0007669"/>
    <property type="project" value="UniProtKB-ARBA"/>
</dbReference>
<evidence type="ECO:0000256" key="12">
    <source>
        <dbReference type="RuleBase" id="RU364006"/>
    </source>
</evidence>
<dbReference type="FunFam" id="3.40.140.10:FF:000008">
    <property type="entry name" value="Cytidine deaminase"/>
    <property type="match status" value="1"/>
</dbReference>
<keyword evidence="16" id="KW-1185">Reference proteome</keyword>
<keyword evidence="7 11" id="KW-0862">Zinc</keyword>
<sequence length="186" mass="20743">MKQYLIKDRLTVISWSLTALGTARTNTTETNARTMDNFQIVDFNSLDETVQNLLMEAVKIRKRAYCPYSNFSVGAAILTEEDSRMYAGCNIENSTLTPSMCAERSAVAKAVCDGYTKFKCVAIVAHQREFTAPCGVCRQTLNEFCSSDGDIEIYLSRPTMDTVLCTKLSHLLPLSFVSFKKDSVIT</sequence>
<feature type="domain" description="CMP/dCMP-type deaminase" evidence="13">
    <location>
        <begin position="48"/>
        <end position="179"/>
    </location>
</feature>
<dbReference type="InterPro" id="IPR016192">
    <property type="entry name" value="APOBEC/CMP_deaminase_Zn-bd"/>
</dbReference>
<evidence type="ECO:0000313" key="16">
    <source>
        <dbReference type="Proteomes" id="UP000005204"/>
    </source>
</evidence>
<dbReference type="CDD" id="cd01283">
    <property type="entry name" value="cytidine_deaminase"/>
    <property type="match status" value="1"/>
</dbReference>
<dbReference type="Proteomes" id="UP000005204">
    <property type="component" value="Unassembled WGS sequence"/>
</dbReference>
<feature type="binding site" evidence="11">
    <location>
        <position position="134"/>
    </location>
    <ligand>
        <name>Zn(2+)</name>
        <dbReference type="ChEBI" id="CHEBI:29105"/>
        <note>catalytic</note>
    </ligand>
</feature>
<dbReference type="AlphaFoldDB" id="Q2F6C1"/>
<dbReference type="EC" id="3.5.4.5" evidence="4 12"/>
<evidence type="ECO:0000256" key="3">
    <source>
        <dbReference type="ARBA" id="ARBA00006576"/>
    </source>
</evidence>
<dbReference type="EnsemblMetazoa" id="NM_001046645.1">
    <property type="protein sequence ID" value="NP_001040110.1"/>
    <property type="gene ID" value="LOC692798"/>
</dbReference>
<dbReference type="InterPro" id="IPR050202">
    <property type="entry name" value="Cyt/Deoxycyt_deaminase"/>
</dbReference>
<comment type="catalytic activity">
    <reaction evidence="12">
        <text>2'-deoxycytidine + H2O + H(+) = 2'-deoxyuridine + NH4(+)</text>
        <dbReference type="Rhea" id="RHEA:13433"/>
        <dbReference type="ChEBI" id="CHEBI:15377"/>
        <dbReference type="ChEBI" id="CHEBI:15378"/>
        <dbReference type="ChEBI" id="CHEBI:15698"/>
        <dbReference type="ChEBI" id="CHEBI:16450"/>
        <dbReference type="ChEBI" id="CHEBI:28938"/>
        <dbReference type="EC" id="3.5.4.5"/>
    </reaction>
</comment>
<feature type="active site" description="Proton donor" evidence="10">
    <location>
        <position position="103"/>
    </location>
</feature>
<dbReference type="GO" id="GO:0005829">
    <property type="term" value="C:cytosol"/>
    <property type="evidence" value="ECO:0007669"/>
    <property type="project" value="TreeGrafter"/>
</dbReference>
<protein>
    <recommendedName>
        <fullName evidence="4 12">Cytidine deaminase</fullName>
        <ecNumber evidence="4 12">3.5.4.5</ecNumber>
    </recommendedName>
    <alternativeName>
        <fullName evidence="8 12">Cytidine aminohydrolase</fullName>
    </alternativeName>
</protein>
<evidence type="ECO:0000256" key="9">
    <source>
        <dbReference type="ARBA" id="ARBA00049558"/>
    </source>
</evidence>
<gene>
    <name evidence="15" type="primary">692798</name>
</gene>
<dbReference type="NCBIfam" id="TIGR01354">
    <property type="entry name" value="cyt_deam_tetra"/>
    <property type="match status" value="1"/>
</dbReference>
<comment type="cofactor">
    <cofactor evidence="1 11 12">
        <name>Zn(2+)</name>
        <dbReference type="ChEBI" id="CHEBI:29105"/>
    </cofactor>
</comment>
<dbReference type="Pfam" id="PF00383">
    <property type="entry name" value="dCMP_cyt_deam_1"/>
    <property type="match status" value="1"/>
</dbReference>